<proteinExistence type="predicted"/>
<evidence type="ECO:0000313" key="2">
    <source>
        <dbReference type="Proteomes" id="UP001159363"/>
    </source>
</evidence>
<dbReference type="PANTHER" id="PTHR47326:SF1">
    <property type="entry name" value="HTH PSQ-TYPE DOMAIN-CONTAINING PROTEIN"/>
    <property type="match status" value="1"/>
</dbReference>
<organism evidence="1 2">
    <name type="scientific">Dryococelus australis</name>
    <dbReference type="NCBI Taxonomy" id="614101"/>
    <lineage>
        <taxon>Eukaryota</taxon>
        <taxon>Metazoa</taxon>
        <taxon>Ecdysozoa</taxon>
        <taxon>Arthropoda</taxon>
        <taxon>Hexapoda</taxon>
        <taxon>Insecta</taxon>
        <taxon>Pterygota</taxon>
        <taxon>Neoptera</taxon>
        <taxon>Polyneoptera</taxon>
        <taxon>Phasmatodea</taxon>
        <taxon>Verophasmatodea</taxon>
        <taxon>Anareolatae</taxon>
        <taxon>Phasmatidae</taxon>
        <taxon>Eurycanthinae</taxon>
        <taxon>Dryococelus</taxon>
    </lineage>
</organism>
<comment type="caution">
    <text evidence="1">The sequence shown here is derived from an EMBL/GenBank/DDBJ whole genome shotgun (WGS) entry which is preliminary data.</text>
</comment>
<reference evidence="1 2" key="1">
    <citation type="submission" date="2023-02" db="EMBL/GenBank/DDBJ databases">
        <title>LHISI_Scaffold_Assembly.</title>
        <authorList>
            <person name="Stuart O.P."/>
            <person name="Cleave R."/>
            <person name="Magrath M.J.L."/>
            <person name="Mikheyev A.S."/>
        </authorList>
    </citation>
    <scope>NUCLEOTIDE SEQUENCE [LARGE SCALE GENOMIC DNA]</scope>
    <source>
        <strain evidence="1">Daus_M_001</strain>
        <tissue evidence="1">Leg muscle</tissue>
    </source>
</reference>
<protein>
    <recommendedName>
        <fullName evidence="3">Transposable element Tc3 transposase</fullName>
    </recommendedName>
</protein>
<evidence type="ECO:0008006" key="3">
    <source>
        <dbReference type="Google" id="ProtNLM"/>
    </source>
</evidence>
<dbReference type="Gene3D" id="3.30.420.10">
    <property type="entry name" value="Ribonuclease H-like superfamily/Ribonuclease H"/>
    <property type="match status" value="1"/>
</dbReference>
<dbReference type="EMBL" id="JARBHB010000006">
    <property type="protein sequence ID" value="KAJ8880501.1"/>
    <property type="molecule type" value="Genomic_DNA"/>
</dbReference>
<keyword evidence="2" id="KW-1185">Reference proteome</keyword>
<sequence length="223" mass="25683">MTEENEMKGRLIFVNSPKKVYTASSTGTVLAKNITATHSLLKQISSKLYRPKLLHGLLEDDPEQRLQSCEIMCYQISGEPDLLDMIVWLDAACFKLSHNCVYWTEEKSRLTIQMQLNQPGVTVWGAISIEGVVGPNFFHGTVDGKNFLNMLRDVVVSQFRTRTNFNELYFQQDGRTPHCASVVSHYLDDVFLHHWIGQRGSIDWPPRSPDLKPMDFFFRRNEK</sequence>
<dbReference type="InterPro" id="IPR036397">
    <property type="entry name" value="RNaseH_sf"/>
</dbReference>
<accession>A0ABQ9H876</accession>
<dbReference type="PANTHER" id="PTHR47326">
    <property type="entry name" value="TRANSPOSABLE ELEMENT TC3 TRANSPOSASE-LIKE PROTEIN"/>
    <property type="match status" value="1"/>
</dbReference>
<name>A0ABQ9H876_9NEOP</name>
<gene>
    <name evidence="1" type="ORF">PR048_016971</name>
</gene>
<evidence type="ECO:0000313" key="1">
    <source>
        <dbReference type="EMBL" id="KAJ8880501.1"/>
    </source>
</evidence>
<dbReference type="Proteomes" id="UP001159363">
    <property type="component" value="Chromosome 5"/>
</dbReference>